<dbReference type="EMBL" id="LGRB01000011">
    <property type="protein sequence ID" value="OCT48745.1"/>
    <property type="molecule type" value="Genomic_DNA"/>
</dbReference>
<dbReference type="VEuPathDB" id="FungiDB:CLCR_05234"/>
<comment type="caution">
    <text evidence="1">The sequence shown here is derived from an EMBL/GenBank/DDBJ whole genome shotgun (WGS) entry which is preliminary data.</text>
</comment>
<organism evidence="1 2">
    <name type="scientific">Cladophialophora carrionii</name>
    <dbReference type="NCBI Taxonomy" id="86049"/>
    <lineage>
        <taxon>Eukaryota</taxon>
        <taxon>Fungi</taxon>
        <taxon>Dikarya</taxon>
        <taxon>Ascomycota</taxon>
        <taxon>Pezizomycotina</taxon>
        <taxon>Eurotiomycetes</taxon>
        <taxon>Chaetothyriomycetidae</taxon>
        <taxon>Chaetothyriales</taxon>
        <taxon>Herpotrichiellaceae</taxon>
        <taxon>Cladophialophora</taxon>
    </lineage>
</organism>
<keyword evidence="2" id="KW-1185">Reference proteome</keyword>
<dbReference type="AlphaFoldDB" id="A0A1C1CJP6"/>
<gene>
    <name evidence="1" type="ORF">CLCR_05234</name>
</gene>
<reference evidence="2" key="1">
    <citation type="submission" date="2015-07" db="EMBL/GenBank/DDBJ databases">
        <authorList>
            <person name="Teixeira M.M."/>
            <person name="Souza R.C."/>
            <person name="Almeida L.G."/>
            <person name="Vicente V.A."/>
            <person name="de Hoog S."/>
            <person name="Bocca A.L."/>
            <person name="de Almeida S.R."/>
            <person name="Vasconcelos A.T."/>
            <person name="Felipe M.S."/>
        </authorList>
    </citation>
    <scope>NUCLEOTIDE SEQUENCE [LARGE SCALE GENOMIC DNA]</scope>
    <source>
        <strain evidence="2">KSF</strain>
    </source>
</reference>
<proteinExistence type="predicted"/>
<evidence type="ECO:0000313" key="1">
    <source>
        <dbReference type="EMBL" id="OCT48745.1"/>
    </source>
</evidence>
<protein>
    <submittedName>
        <fullName evidence="1">Uncharacterized protein</fullName>
    </submittedName>
</protein>
<accession>A0A1C1CJP6</accession>
<sequence>MVPRVEVEDPHVFRLVRVTSTSKYLGTRFSSYEYLAHSPATQATQLERKKLPYVPDPPPSARTFTALGGILDLVEQHNRSATSASRLNLLLLAMARILIATGGAAAARNNDPDSGGVRGVVAIRVLLISSRDSVLVPQDEWYDAGG</sequence>
<evidence type="ECO:0000313" key="2">
    <source>
        <dbReference type="Proteomes" id="UP000094526"/>
    </source>
</evidence>
<dbReference type="Proteomes" id="UP000094526">
    <property type="component" value="Unassembled WGS sequence"/>
</dbReference>
<name>A0A1C1CJP6_9EURO</name>